<evidence type="ECO:0000256" key="3">
    <source>
        <dbReference type="ARBA" id="ARBA00022737"/>
    </source>
</evidence>
<evidence type="ECO:0000259" key="8">
    <source>
        <dbReference type="PROSITE" id="PS51740"/>
    </source>
</evidence>
<name>A0A8I0KSC5_9ACTO</name>
<reference evidence="9 10" key="1">
    <citation type="submission" date="2020-08" db="EMBL/GenBank/DDBJ databases">
        <title>Winkia gen. nov., sp. nov., isolated from faeces of the Anser albifrons in China.</title>
        <authorList>
            <person name="Liu Q."/>
        </authorList>
    </citation>
    <scope>NUCLEOTIDE SEQUENCE [LARGE SCALE GENOMIC DNA]</scope>
    <source>
        <strain evidence="9 10">C62</strain>
    </source>
</reference>
<evidence type="ECO:0000313" key="10">
    <source>
        <dbReference type="Proteomes" id="UP000627538"/>
    </source>
</evidence>
<comment type="similarity">
    <text evidence="7">Belongs to the MraZ family.</text>
</comment>
<feature type="domain" description="SpoVT-AbrB" evidence="8">
    <location>
        <begin position="5"/>
        <end position="47"/>
    </location>
</feature>
<dbReference type="PANTHER" id="PTHR34701:SF1">
    <property type="entry name" value="TRANSCRIPTIONAL REGULATOR MRAZ"/>
    <property type="match status" value="1"/>
</dbReference>
<organism evidence="9 10">
    <name type="scientific">Nanchangia anserum</name>
    <dbReference type="NCBI Taxonomy" id="2692125"/>
    <lineage>
        <taxon>Bacteria</taxon>
        <taxon>Bacillati</taxon>
        <taxon>Actinomycetota</taxon>
        <taxon>Actinomycetes</taxon>
        <taxon>Actinomycetales</taxon>
        <taxon>Actinomycetaceae</taxon>
        <taxon>Nanchangia</taxon>
    </lineage>
</organism>
<gene>
    <name evidence="7 9" type="primary">mraZ</name>
    <name evidence="9" type="ORF">H8R10_08420</name>
</gene>
<evidence type="ECO:0000256" key="7">
    <source>
        <dbReference type="HAMAP-Rule" id="MF_01008"/>
    </source>
</evidence>
<dbReference type="InterPro" id="IPR035642">
    <property type="entry name" value="MraZ_N"/>
</dbReference>
<dbReference type="CDD" id="cd16321">
    <property type="entry name" value="MraZ_C"/>
    <property type="match status" value="1"/>
</dbReference>
<dbReference type="InterPro" id="IPR038619">
    <property type="entry name" value="MraZ_sf"/>
</dbReference>
<dbReference type="GO" id="GO:0000976">
    <property type="term" value="F:transcription cis-regulatory region binding"/>
    <property type="evidence" value="ECO:0007669"/>
    <property type="project" value="TreeGrafter"/>
</dbReference>
<comment type="caution">
    <text evidence="9">The sequence shown here is derived from an EMBL/GenBank/DDBJ whole genome shotgun (WGS) entry which is preliminary data.</text>
</comment>
<dbReference type="Gene3D" id="3.40.1550.20">
    <property type="entry name" value="Transcriptional regulator MraZ domain"/>
    <property type="match status" value="1"/>
</dbReference>
<dbReference type="GO" id="GO:0009295">
    <property type="term" value="C:nucleoid"/>
    <property type="evidence" value="ECO:0007669"/>
    <property type="project" value="UniProtKB-SubCell"/>
</dbReference>
<keyword evidence="3" id="KW-0677">Repeat</keyword>
<keyword evidence="6 7" id="KW-0804">Transcription</keyword>
<dbReference type="HAMAP" id="MF_01008">
    <property type="entry name" value="MraZ"/>
    <property type="match status" value="1"/>
</dbReference>
<keyword evidence="2 7" id="KW-0963">Cytoplasm</keyword>
<dbReference type="Proteomes" id="UP000627538">
    <property type="component" value="Unassembled WGS sequence"/>
</dbReference>
<evidence type="ECO:0000256" key="6">
    <source>
        <dbReference type="ARBA" id="ARBA00023163"/>
    </source>
</evidence>
<evidence type="ECO:0000256" key="1">
    <source>
        <dbReference type="ARBA" id="ARBA00013860"/>
    </source>
</evidence>
<protein>
    <recommendedName>
        <fullName evidence="1 7">Transcriptional regulator MraZ</fullName>
    </recommendedName>
</protein>
<keyword evidence="4 7" id="KW-0805">Transcription regulation</keyword>
<comment type="subunit">
    <text evidence="7">Forms oligomers.</text>
</comment>
<keyword evidence="5 7" id="KW-0238">DNA-binding</keyword>
<dbReference type="GO" id="GO:0005737">
    <property type="term" value="C:cytoplasm"/>
    <property type="evidence" value="ECO:0007669"/>
    <property type="project" value="UniProtKB-UniRule"/>
</dbReference>
<dbReference type="NCBIfam" id="TIGR00242">
    <property type="entry name" value="division/cell wall cluster transcriptional repressor MraZ"/>
    <property type="match status" value="1"/>
</dbReference>
<dbReference type="CDD" id="cd16320">
    <property type="entry name" value="MraZ_N"/>
    <property type="match status" value="1"/>
</dbReference>
<dbReference type="RefSeq" id="WP_191072355.1">
    <property type="nucleotide sequence ID" value="NZ_CP060506.1"/>
</dbReference>
<dbReference type="PROSITE" id="PS51740">
    <property type="entry name" value="SPOVT_ABRB"/>
    <property type="match status" value="2"/>
</dbReference>
<comment type="subcellular location">
    <subcellularLocation>
        <location evidence="7">Cytoplasm</location>
        <location evidence="7">Nucleoid</location>
    </subcellularLocation>
</comment>
<evidence type="ECO:0000256" key="5">
    <source>
        <dbReference type="ARBA" id="ARBA00023125"/>
    </source>
</evidence>
<dbReference type="InterPro" id="IPR020603">
    <property type="entry name" value="MraZ_dom"/>
</dbReference>
<dbReference type="GO" id="GO:0003700">
    <property type="term" value="F:DNA-binding transcription factor activity"/>
    <property type="evidence" value="ECO:0007669"/>
    <property type="project" value="UniProtKB-UniRule"/>
</dbReference>
<dbReference type="EMBL" id="JACRUO010000003">
    <property type="protein sequence ID" value="MBD3690247.1"/>
    <property type="molecule type" value="Genomic_DNA"/>
</dbReference>
<dbReference type="SUPFAM" id="SSF89447">
    <property type="entry name" value="AbrB/MazE/MraZ-like"/>
    <property type="match status" value="1"/>
</dbReference>
<evidence type="ECO:0000313" key="9">
    <source>
        <dbReference type="EMBL" id="MBD3690247.1"/>
    </source>
</evidence>
<feature type="domain" description="SpoVT-AbrB" evidence="8">
    <location>
        <begin position="76"/>
        <end position="119"/>
    </location>
</feature>
<dbReference type="InterPro" id="IPR007159">
    <property type="entry name" value="SpoVT-AbrB_dom"/>
</dbReference>
<evidence type="ECO:0000256" key="2">
    <source>
        <dbReference type="ARBA" id="ARBA00022490"/>
    </source>
</evidence>
<dbReference type="InterPro" id="IPR035644">
    <property type="entry name" value="MraZ_C"/>
</dbReference>
<dbReference type="Pfam" id="PF02381">
    <property type="entry name" value="MraZ"/>
    <property type="match status" value="2"/>
</dbReference>
<dbReference type="GO" id="GO:2000143">
    <property type="term" value="P:negative regulation of DNA-templated transcription initiation"/>
    <property type="evidence" value="ECO:0007669"/>
    <property type="project" value="TreeGrafter"/>
</dbReference>
<proteinExistence type="inferred from homology"/>
<keyword evidence="10" id="KW-1185">Reference proteome</keyword>
<sequence length="143" mass="16034">MFLGTYEPRLDAKGRLILPAKFRDQLADGLVMTRGQERCLYVFPAAEFEQMYNELRRAPLSSKASRDYIRVMLSGASNDTPDKQGRIVIPQNLRAYAGLDRELAVIGAGARVEIWNATAWSDYLSAQEEIFSETGDEVVPGLF</sequence>
<accession>A0A8I0KSC5</accession>
<dbReference type="InterPro" id="IPR003444">
    <property type="entry name" value="MraZ"/>
</dbReference>
<dbReference type="AlphaFoldDB" id="A0A8I0KSC5"/>
<dbReference type="PANTHER" id="PTHR34701">
    <property type="entry name" value="TRANSCRIPTIONAL REGULATOR MRAZ"/>
    <property type="match status" value="1"/>
</dbReference>
<dbReference type="InterPro" id="IPR037914">
    <property type="entry name" value="SpoVT-AbrB_sf"/>
</dbReference>
<evidence type="ECO:0000256" key="4">
    <source>
        <dbReference type="ARBA" id="ARBA00023015"/>
    </source>
</evidence>